<dbReference type="PANTHER" id="PTHR42928:SF5">
    <property type="entry name" value="BLR1237 PROTEIN"/>
    <property type="match status" value="1"/>
</dbReference>
<accession>A0ABQ6C4I2</accession>
<dbReference type="Gene3D" id="3.40.190.150">
    <property type="entry name" value="Bordetella uptake gene, domain 1"/>
    <property type="match status" value="1"/>
</dbReference>
<dbReference type="Gene3D" id="3.40.190.10">
    <property type="entry name" value="Periplasmic binding protein-like II"/>
    <property type="match status" value="1"/>
</dbReference>
<dbReference type="InterPro" id="IPR005064">
    <property type="entry name" value="BUG"/>
</dbReference>
<dbReference type="Proteomes" id="UP001156903">
    <property type="component" value="Unassembled WGS sequence"/>
</dbReference>
<feature type="chain" id="PRO_5045042896" description="Tripartite tricarboxylate transporter substrate binding protein" evidence="2">
    <location>
        <begin position="29"/>
        <end position="326"/>
    </location>
</feature>
<evidence type="ECO:0000313" key="4">
    <source>
        <dbReference type="Proteomes" id="UP001156903"/>
    </source>
</evidence>
<protein>
    <recommendedName>
        <fullName evidence="5">Tripartite tricarboxylate transporter substrate binding protein</fullName>
    </recommendedName>
</protein>
<name>A0ABQ6C4I2_9BURK</name>
<keyword evidence="2" id="KW-0732">Signal</keyword>
<evidence type="ECO:0000256" key="2">
    <source>
        <dbReference type="SAM" id="SignalP"/>
    </source>
</evidence>
<dbReference type="InterPro" id="IPR042100">
    <property type="entry name" value="Bug_dom1"/>
</dbReference>
<dbReference type="Pfam" id="PF03401">
    <property type="entry name" value="TctC"/>
    <property type="match status" value="1"/>
</dbReference>
<evidence type="ECO:0000313" key="3">
    <source>
        <dbReference type="EMBL" id="GLS15208.1"/>
    </source>
</evidence>
<dbReference type="PANTHER" id="PTHR42928">
    <property type="entry name" value="TRICARBOXYLATE-BINDING PROTEIN"/>
    <property type="match status" value="1"/>
</dbReference>
<dbReference type="RefSeq" id="WP_284308185.1">
    <property type="nucleotide sequence ID" value="NZ_BSPB01000021.1"/>
</dbReference>
<comment type="similarity">
    <text evidence="1">Belongs to the UPF0065 (bug) family.</text>
</comment>
<dbReference type="PIRSF" id="PIRSF017082">
    <property type="entry name" value="YflP"/>
    <property type="match status" value="1"/>
</dbReference>
<reference evidence="4" key="1">
    <citation type="journal article" date="2019" name="Int. J. Syst. Evol. Microbiol.">
        <title>The Global Catalogue of Microorganisms (GCM) 10K type strain sequencing project: providing services to taxonomists for standard genome sequencing and annotation.</title>
        <authorList>
            <consortium name="The Broad Institute Genomics Platform"/>
            <consortium name="The Broad Institute Genome Sequencing Center for Infectious Disease"/>
            <person name="Wu L."/>
            <person name="Ma J."/>
        </authorList>
    </citation>
    <scope>NUCLEOTIDE SEQUENCE [LARGE SCALE GENOMIC DNA]</scope>
    <source>
        <strain evidence="4">NBRC 109341</strain>
    </source>
</reference>
<dbReference type="CDD" id="cd13578">
    <property type="entry name" value="PBP2_Bug27"/>
    <property type="match status" value="1"/>
</dbReference>
<dbReference type="SUPFAM" id="SSF53850">
    <property type="entry name" value="Periplasmic binding protein-like II"/>
    <property type="match status" value="1"/>
</dbReference>
<dbReference type="EMBL" id="BSPB01000021">
    <property type="protein sequence ID" value="GLS15208.1"/>
    <property type="molecule type" value="Genomic_DNA"/>
</dbReference>
<organism evidence="3 4">
    <name type="scientific">Hydrogenophaga electricum</name>
    <dbReference type="NCBI Taxonomy" id="1230953"/>
    <lineage>
        <taxon>Bacteria</taxon>
        <taxon>Pseudomonadati</taxon>
        <taxon>Pseudomonadota</taxon>
        <taxon>Betaproteobacteria</taxon>
        <taxon>Burkholderiales</taxon>
        <taxon>Comamonadaceae</taxon>
        <taxon>Hydrogenophaga</taxon>
    </lineage>
</organism>
<proteinExistence type="inferred from homology"/>
<feature type="signal peptide" evidence="2">
    <location>
        <begin position="1"/>
        <end position="28"/>
    </location>
</feature>
<gene>
    <name evidence="3" type="ORF">GCM10007935_26410</name>
</gene>
<evidence type="ECO:0008006" key="5">
    <source>
        <dbReference type="Google" id="ProtNLM"/>
    </source>
</evidence>
<sequence length="326" mass="33644">MTPLLTKRPLLRAAACVLLALAAPLSQAQTWPNRPIRLVVPFPPGGLIDNMGRLVAARLAQELGQPVVVDNKPGVGGNLGAADVARAPADGYTLLMASPALTISPAVYKKLPYASAQLAPVALLGRVPNVLLVNPNSGITSVQDVVARAKAAPGKMNYASNGNGTSLHLSAELFKRQTGAFITHVPYRGSAAAITAVLSGEVDVMFDNLPSAIGQIRAGRLRALAVTTPQRSVALPDVPTLAEAGLAGFNVSAWFGVAAPAGLPPEVLARLAPALERVAKQPEVVAGMERQGAEPMYLDATAAAAAMASDAAQWKQVAAFAKIQLD</sequence>
<evidence type="ECO:0000256" key="1">
    <source>
        <dbReference type="ARBA" id="ARBA00006987"/>
    </source>
</evidence>
<comment type="caution">
    <text evidence="3">The sequence shown here is derived from an EMBL/GenBank/DDBJ whole genome shotgun (WGS) entry which is preliminary data.</text>
</comment>
<keyword evidence="4" id="KW-1185">Reference proteome</keyword>